<evidence type="ECO:0000256" key="3">
    <source>
        <dbReference type="ARBA" id="ARBA00022692"/>
    </source>
</evidence>
<dbReference type="InterPro" id="IPR044669">
    <property type="entry name" value="YneE/VCCN1/2-like"/>
</dbReference>
<evidence type="ECO:0000313" key="9">
    <source>
        <dbReference type="Proteomes" id="UP001189429"/>
    </source>
</evidence>
<dbReference type="Pfam" id="PF25539">
    <property type="entry name" value="Bestrophin_2"/>
    <property type="match status" value="1"/>
</dbReference>
<evidence type="ECO:0000256" key="6">
    <source>
        <dbReference type="ARBA" id="ARBA00023136"/>
    </source>
</evidence>
<evidence type="ECO:0000313" key="8">
    <source>
        <dbReference type="EMBL" id="CAK0827113.1"/>
    </source>
</evidence>
<keyword evidence="2" id="KW-0813">Transport</keyword>
<gene>
    <name evidence="8" type="ORF">PCOR1329_LOCUS26728</name>
</gene>
<feature type="transmembrane region" description="Helical" evidence="7">
    <location>
        <begin position="12"/>
        <end position="33"/>
    </location>
</feature>
<evidence type="ECO:0008006" key="10">
    <source>
        <dbReference type="Google" id="ProtNLM"/>
    </source>
</evidence>
<keyword evidence="3 7" id="KW-0812">Transmembrane</keyword>
<keyword evidence="5" id="KW-0406">Ion transport</keyword>
<feature type="transmembrane region" description="Helical" evidence="7">
    <location>
        <begin position="45"/>
        <end position="66"/>
    </location>
</feature>
<keyword evidence="4 7" id="KW-1133">Transmembrane helix</keyword>
<protein>
    <recommendedName>
        <fullName evidence="10">Bestrophin homolog</fullName>
    </recommendedName>
</protein>
<keyword evidence="9" id="KW-1185">Reference proteome</keyword>
<evidence type="ECO:0000256" key="5">
    <source>
        <dbReference type="ARBA" id="ARBA00023065"/>
    </source>
</evidence>
<comment type="caution">
    <text evidence="8">The sequence shown here is derived from an EMBL/GenBank/DDBJ whole genome shotgun (WGS) entry which is preliminary data.</text>
</comment>
<evidence type="ECO:0000256" key="4">
    <source>
        <dbReference type="ARBA" id="ARBA00022989"/>
    </source>
</evidence>
<name>A0ABN9S5M0_9DINO</name>
<sequence>MVALHDAAKIAEIPFPFPYAQICTFLLLTHWALTPLVTLQWTTSVVWAFVFSFVQVFIFWCLNLTAIELEQPFGRDANDLQTVDMQKILNQQLLLLLDTRNGDPPDLEKGFKDEIVGEARRCSMISSISSTCEAGNLPRAL</sequence>
<dbReference type="EMBL" id="CAUYUJ010009557">
    <property type="protein sequence ID" value="CAK0827113.1"/>
    <property type="molecule type" value="Genomic_DNA"/>
</dbReference>
<evidence type="ECO:0000256" key="7">
    <source>
        <dbReference type="SAM" id="Phobius"/>
    </source>
</evidence>
<accession>A0ABN9S5M0</accession>
<evidence type="ECO:0000256" key="2">
    <source>
        <dbReference type="ARBA" id="ARBA00022448"/>
    </source>
</evidence>
<evidence type="ECO:0000256" key="1">
    <source>
        <dbReference type="ARBA" id="ARBA00004141"/>
    </source>
</evidence>
<dbReference type="Proteomes" id="UP001189429">
    <property type="component" value="Unassembled WGS sequence"/>
</dbReference>
<reference evidence="8" key="1">
    <citation type="submission" date="2023-10" db="EMBL/GenBank/DDBJ databases">
        <authorList>
            <person name="Chen Y."/>
            <person name="Shah S."/>
            <person name="Dougan E. K."/>
            <person name="Thang M."/>
            <person name="Chan C."/>
        </authorList>
    </citation>
    <scope>NUCLEOTIDE SEQUENCE [LARGE SCALE GENOMIC DNA]</scope>
</reference>
<proteinExistence type="predicted"/>
<keyword evidence="6 7" id="KW-0472">Membrane</keyword>
<comment type="subcellular location">
    <subcellularLocation>
        <location evidence="1">Membrane</location>
        <topology evidence="1">Multi-pass membrane protein</topology>
    </subcellularLocation>
</comment>
<organism evidence="8 9">
    <name type="scientific">Prorocentrum cordatum</name>
    <dbReference type="NCBI Taxonomy" id="2364126"/>
    <lineage>
        <taxon>Eukaryota</taxon>
        <taxon>Sar</taxon>
        <taxon>Alveolata</taxon>
        <taxon>Dinophyceae</taxon>
        <taxon>Prorocentrales</taxon>
        <taxon>Prorocentraceae</taxon>
        <taxon>Prorocentrum</taxon>
    </lineage>
</organism>